<evidence type="ECO:0000256" key="3">
    <source>
        <dbReference type="ARBA" id="ARBA00023082"/>
    </source>
</evidence>
<dbReference type="InterPro" id="IPR039425">
    <property type="entry name" value="RNA_pol_sigma-70-like"/>
</dbReference>
<dbReference type="Proteomes" id="UP000177006">
    <property type="component" value="Unassembled WGS sequence"/>
</dbReference>
<evidence type="ECO:0000313" key="9">
    <source>
        <dbReference type="Proteomes" id="UP000177006"/>
    </source>
</evidence>
<evidence type="ECO:0000256" key="5">
    <source>
        <dbReference type="ARBA" id="ARBA00023163"/>
    </source>
</evidence>
<dbReference type="SUPFAM" id="SSF88659">
    <property type="entry name" value="Sigma3 and sigma4 domains of RNA polymerase sigma factors"/>
    <property type="match status" value="1"/>
</dbReference>
<dbReference type="SUPFAM" id="SSF88946">
    <property type="entry name" value="Sigma2 domain of RNA polymerase sigma factors"/>
    <property type="match status" value="1"/>
</dbReference>
<evidence type="ECO:0000256" key="1">
    <source>
        <dbReference type="ARBA" id="ARBA00010641"/>
    </source>
</evidence>
<dbReference type="CDD" id="cd06171">
    <property type="entry name" value="Sigma70_r4"/>
    <property type="match status" value="1"/>
</dbReference>
<organism evidence="8 9">
    <name type="scientific">Candidatus Beckwithbacteria bacterium RBG_13_42_9</name>
    <dbReference type="NCBI Taxonomy" id="1797457"/>
    <lineage>
        <taxon>Bacteria</taxon>
        <taxon>Candidatus Beckwithiibacteriota</taxon>
    </lineage>
</organism>
<dbReference type="EMBL" id="MEZK01000023">
    <property type="protein sequence ID" value="OGD62293.1"/>
    <property type="molecule type" value="Genomic_DNA"/>
</dbReference>
<dbReference type="InterPro" id="IPR013325">
    <property type="entry name" value="RNA_pol_sigma_r2"/>
</dbReference>
<dbReference type="NCBIfam" id="TIGR02937">
    <property type="entry name" value="sigma70-ECF"/>
    <property type="match status" value="1"/>
</dbReference>
<comment type="similarity">
    <text evidence="1">Belongs to the sigma-70 factor family. ECF subfamily.</text>
</comment>
<comment type="caution">
    <text evidence="8">The sequence shown here is derived from an EMBL/GenBank/DDBJ whole genome shotgun (WGS) entry which is preliminary data.</text>
</comment>
<name>A0A1F5E4K4_9BACT</name>
<dbReference type="Gene3D" id="1.10.10.10">
    <property type="entry name" value="Winged helix-like DNA-binding domain superfamily/Winged helix DNA-binding domain"/>
    <property type="match status" value="1"/>
</dbReference>
<dbReference type="InterPro" id="IPR013249">
    <property type="entry name" value="RNA_pol_sigma70_r4_t2"/>
</dbReference>
<dbReference type="PANTHER" id="PTHR43133:SF8">
    <property type="entry name" value="RNA POLYMERASE SIGMA FACTOR HI_1459-RELATED"/>
    <property type="match status" value="1"/>
</dbReference>
<dbReference type="Gene3D" id="1.10.1740.10">
    <property type="match status" value="1"/>
</dbReference>
<evidence type="ECO:0000313" key="8">
    <source>
        <dbReference type="EMBL" id="OGD62293.1"/>
    </source>
</evidence>
<dbReference type="PANTHER" id="PTHR43133">
    <property type="entry name" value="RNA POLYMERASE ECF-TYPE SIGMA FACTO"/>
    <property type="match status" value="1"/>
</dbReference>
<dbReference type="GO" id="GO:0016987">
    <property type="term" value="F:sigma factor activity"/>
    <property type="evidence" value="ECO:0007669"/>
    <property type="project" value="UniProtKB-KW"/>
</dbReference>
<dbReference type="AlphaFoldDB" id="A0A1F5E4K4"/>
<dbReference type="InterPro" id="IPR036388">
    <property type="entry name" value="WH-like_DNA-bd_sf"/>
</dbReference>
<feature type="domain" description="RNA polymerase sigma factor 70 region 4 type 2" evidence="7">
    <location>
        <begin position="120"/>
        <end position="170"/>
    </location>
</feature>
<accession>A0A1F5E4K4</accession>
<evidence type="ECO:0000259" key="7">
    <source>
        <dbReference type="Pfam" id="PF08281"/>
    </source>
</evidence>
<proteinExistence type="inferred from homology"/>
<feature type="domain" description="RNA polymerase sigma-70 region 2" evidence="6">
    <location>
        <begin position="22"/>
        <end position="87"/>
    </location>
</feature>
<dbReference type="InterPro" id="IPR013324">
    <property type="entry name" value="RNA_pol_sigma_r3/r4-like"/>
</dbReference>
<dbReference type="GO" id="GO:0003677">
    <property type="term" value="F:DNA binding"/>
    <property type="evidence" value="ECO:0007669"/>
    <property type="project" value="UniProtKB-KW"/>
</dbReference>
<evidence type="ECO:0000259" key="6">
    <source>
        <dbReference type="Pfam" id="PF04542"/>
    </source>
</evidence>
<keyword evidence="5" id="KW-0804">Transcription</keyword>
<keyword evidence="2" id="KW-0805">Transcription regulation</keyword>
<evidence type="ECO:0000256" key="4">
    <source>
        <dbReference type="ARBA" id="ARBA00023125"/>
    </source>
</evidence>
<dbReference type="InterPro" id="IPR007627">
    <property type="entry name" value="RNA_pol_sigma70_r2"/>
</dbReference>
<evidence type="ECO:0008006" key="10">
    <source>
        <dbReference type="Google" id="ProtNLM"/>
    </source>
</evidence>
<keyword evidence="4" id="KW-0238">DNA-binding</keyword>
<keyword evidence="3" id="KW-0731">Sigma factor</keyword>
<dbReference type="GO" id="GO:0006352">
    <property type="term" value="P:DNA-templated transcription initiation"/>
    <property type="evidence" value="ECO:0007669"/>
    <property type="project" value="InterPro"/>
</dbReference>
<dbReference type="InterPro" id="IPR014284">
    <property type="entry name" value="RNA_pol_sigma-70_dom"/>
</dbReference>
<reference evidence="8 9" key="1">
    <citation type="journal article" date="2016" name="Nat. Commun.">
        <title>Thousands of microbial genomes shed light on interconnected biogeochemical processes in an aquifer system.</title>
        <authorList>
            <person name="Anantharaman K."/>
            <person name="Brown C.T."/>
            <person name="Hug L.A."/>
            <person name="Sharon I."/>
            <person name="Castelle C.J."/>
            <person name="Probst A.J."/>
            <person name="Thomas B.C."/>
            <person name="Singh A."/>
            <person name="Wilkins M.J."/>
            <person name="Karaoz U."/>
            <person name="Brodie E.L."/>
            <person name="Williams K.H."/>
            <person name="Hubbard S.S."/>
            <person name="Banfield J.F."/>
        </authorList>
    </citation>
    <scope>NUCLEOTIDE SEQUENCE [LARGE SCALE GENOMIC DNA]</scope>
</reference>
<sequence length="195" mass="22724">MDDQSLIKRVIANEDRAVTELYWRFIPKLRRFFTGRINSPKDAEEIANDTFLSILDALPRFDGRSSLSTWIMAIARHELVDYYRKKKIKNILFSKMPFLENLIDQALSPQLALEEKQLKQRIVKTLHTLSEGYALVLRLKYIDGLTVTEIAQELKISYKAAESKLSRARLAFQKSFVQTEKIAFQDSPIWDPFKP</sequence>
<protein>
    <recommendedName>
        <fullName evidence="10">RNA polymerase sigma-70 region 2 domain-containing protein</fullName>
    </recommendedName>
</protein>
<evidence type="ECO:0000256" key="2">
    <source>
        <dbReference type="ARBA" id="ARBA00023015"/>
    </source>
</evidence>
<dbReference type="STRING" id="1797457.A2160_00685"/>
<dbReference type="Pfam" id="PF08281">
    <property type="entry name" value="Sigma70_r4_2"/>
    <property type="match status" value="1"/>
</dbReference>
<dbReference type="Pfam" id="PF04542">
    <property type="entry name" value="Sigma70_r2"/>
    <property type="match status" value="1"/>
</dbReference>
<gene>
    <name evidence="8" type="ORF">A2160_00685</name>
</gene>